<protein>
    <submittedName>
        <fullName evidence="1">Uncharacterized protein</fullName>
    </submittedName>
</protein>
<reference evidence="2" key="1">
    <citation type="submission" date="2018-11" db="EMBL/GenBank/DDBJ databases">
        <title>Chitinophaga lutea sp.nov., isolate from arsenic contaminated soil.</title>
        <authorList>
            <person name="Zong Y."/>
        </authorList>
    </citation>
    <scope>NUCLEOTIDE SEQUENCE [LARGE SCALE GENOMIC DNA]</scope>
    <source>
        <strain evidence="2">YLT18</strain>
    </source>
</reference>
<comment type="caution">
    <text evidence="1">The sequence shown here is derived from an EMBL/GenBank/DDBJ whole genome shotgun (WGS) entry which is preliminary data.</text>
</comment>
<dbReference type="AlphaFoldDB" id="A0A3N4MI98"/>
<dbReference type="Proteomes" id="UP000279089">
    <property type="component" value="Unassembled WGS sequence"/>
</dbReference>
<dbReference type="EMBL" id="RMBX01000003">
    <property type="protein sequence ID" value="RPD41776.1"/>
    <property type="molecule type" value="Genomic_DNA"/>
</dbReference>
<dbReference type="RefSeq" id="WP_120514714.1">
    <property type="nucleotide sequence ID" value="NZ_QXZY01000002.1"/>
</dbReference>
<name>A0A3N4MI98_9BACT</name>
<evidence type="ECO:0000313" key="2">
    <source>
        <dbReference type="Proteomes" id="UP000279089"/>
    </source>
</evidence>
<proteinExistence type="predicted"/>
<gene>
    <name evidence="1" type="ORF">EG028_06305</name>
</gene>
<keyword evidence="2" id="KW-1185">Reference proteome</keyword>
<dbReference type="OrthoDB" id="678114at2"/>
<organism evidence="1 2">
    <name type="scientific">Chitinophaga barathri</name>
    <dbReference type="NCBI Taxonomy" id="1647451"/>
    <lineage>
        <taxon>Bacteria</taxon>
        <taxon>Pseudomonadati</taxon>
        <taxon>Bacteroidota</taxon>
        <taxon>Chitinophagia</taxon>
        <taxon>Chitinophagales</taxon>
        <taxon>Chitinophagaceae</taxon>
        <taxon>Chitinophaga</taxon>
    </lineage>
</organism>
<evidence type="ECO:0000313" key="1">
    <source>
        <dbReference type="EMBL" id="RPD41776.1"/>
    </source>
</evidence>
<accession>A0A3N4MI98</accession>
<sequence>MASRLVYFTPKGPLCFIDYLTVRDGLAVLEQIRKTVRGSRLPRLYEFRLFEKIKNGLVRIDALVLPKFDSKSVSIFLDSLEGRSLQLS</sequence>